<reference evidence="1 2" key="1">
    <citation type="journal article" date="2003" name="Genome Res.">
        <title>Comparative genome analysis of Vibrio vulnificus, a marine pathogen.</title>
        <authorList>
            <person name="Chen C.Y."/>
            <person name="Wu K.M."/>
            <person name="Chang Y.C."/>
            <person name="Chang C.H."/>
            <person name="Tsai H.C."/>
            <person name="Liao T.L."/>
            <person name="Liu Y.M."/>
            <person name="Chen H.J."/>
            <person name="Shen A.B."/>
            <person name="Li J.C."/>
            <person name="Su T.L."/>
            <person name="Shao C.P."/>
            <person name="Lee C.T."/>
            <person name="Hor L.I."/>
            <person name="Tsai S.F."/>
        </authorList>
    </citation>
    <scope>NUCLEOTIDE SEQUENCE [LARGE SCALE GENOMIC DNA]</scope>
    <source>
        <strain evidence="1 2">YJ016</strain>
    </source>
</reference>
<dbReference type="EMBL" id="BA000037">
    <property type="protein sequence ID" value="BAC95668.1"/>
    <property type="molecule type" value="Genomic_DNA"/>
</dbReference>
<gene>
    <name evidence="1" type="ordered locus">VV2904</name>
</gene>
<evidence type="ECO:0000313" key="2">
    <source>
        <dbReference type="Proteomes" id="UP000002675"/>
    </source>
</evidence>
<dbReference type="Proteomes" id="UP000002675">
    <property type="component" value="Chromosome I"/>
</dbReference>
<organism evidence="1 2">
    <name type="scientific">Vibrio vulnificus (strain YJ016)</name>
    <dbReference type="NCBI Taxonomy" id="196600"/>
    <lineage>
        <taxon>Bacteria</taxon>
        <taxon>Pseudomonadati</taxon>
        <taxon>Pseudomonadota</taxon>
        <taxon>Gammaproteobacteria</taxon>
        <taxon>Vibrionales</taxon>
        <taxon>Vibrionaceae</taxon>
        <taxon>Vibrio</taxon>
    </lineage>
</organism>
<sequence length="74" mass="8713">MMGLTRERKKWKAICLPFFMVSLTRAPRLFSLGLSDFRQQNDFCFGPNVVKAPFLRIDWHSEICQTKRRSGNAY</sequence>
<name>Q7MHG7_VIBVY</name>
<evidence type="ECO:0000313" key="1">
    <source>
        <dbReference type="EMBL" id="BAC95668.1"/>
    </source>
</evidence>
<dbReference type="HOGENOM" id="CLU_2686858_0_0_6"/>
<dbReference type="AlphaFoldDB" id="Q7MHG7"/>
<protein>
    <submittedName>
        <fullName evidence="1">Uncharacterized protein</fullName>
    </submittedName>
</protein>
<proteinExistence type="predicted"/>
<dbReference type="KEGG" id="vvy:VV2904"/>
<accession>Q7MHG7</accession>